<reference evidence="1" key="1">
    <citation type="submission" date="2023-03" db="EMBL/GenBank/DDBJ databases">
        <title>Massive genome expansion in bonnet fungi (Mycena s.s.) driven by repeated elements and novel gene families across ecological guilds.</title>
        <authorList>
            <consortium name="Lawrence Berkeley National Laboratory"/>
            <person name="Harder C.B."/>
            <person name="Miyauchi S."/>
            <person name="Viragh M."/>
            <person name="Kuo A."/>
            <person name="Thoen E."/>
            <person name="Andreopoulos B."/>
            <person name="Lu D."/>
            <person name="Skrede I."/>
            <person name="Drula E."/>
            <person name="Henrissat B."/>
            <person name="Morin E."/>
            <person name="Kohler A."/>
            <person name="Barry K."/>
            <person name="LaButti K."/>
            <person name="Morin E."/>
            <person name="Salamov A."/>
            <person name="Lipzen A."/>
            <person name="Mereny Z."/>
            <person name="Hegedus B."/>
            <person name="Baldrian P."/>
            <person name="Stursova M."/>
            <person name="Weitz H."/>
            <person name="Taylor A."/>
            <person name="Grigoriev I.V."/>
            <person name="Nagy L.G."/>
            <person name="Martin F."/>
            <person name="Kauserud H."/>
        </authorList>
    </citation>
    <scope>NUCLEOTIDE SEQUENCE</scope>
    <source>
        <strain evidence="1">CBHHK002</strain>
    </source>
</reference>
<protein>
    <submittedName>
        <fullName evidence="1">Uncharacterized protein</fullName>
    </submittedName>
</protein>
<keyword evidence="2" id="KW-1185">Reference proteome</keyword>
<dbReference type="Proteomes" id="UP001218218">
    <property type="component" value="Unassembled WGS sequence"/>
</dbReference>
<evidence type="ECO:0000313" key="2">
    <source>
        <dbReference type="Proteomes" id="UP001218218"/>
    </source>
</evidence>
<sequence>EDVVEYRNAFVKRWLEEYEPQMVEFDIDGSVKKEPEGYVLQGKYHGQPFRMILVTDDESTFYSDDHRDVGWGHLSYKGKPRRKQEGESIMVSDFLTLEWGRLIHEAEEAHIVFRAGKNRDGYFSSEDLLAQVDQAIDIFEAKTKGFAVGLFLFDNAPSHRKRAADALSTRKMLKSPKL</sequence>
<organism evidence="1 2">
    <name type="scientific">Mycena albidolilacea</name>
    <dbReference type="NCBI Taxonomy" id="1033008"/>
    <lineage>
        <taxon>Eukaryota</taxon>
        <taxon>Fungi</taxon>
        <taxon>Dikarya</taxon>
        <taxon>Basidiomycota</taxon>
        <taxon>Agaricomycotina</taxon>
        <taxon>Agaricomycetes</taxon>
        <taxon>Agaricomycetidae</taxon>
        <taxon>Agaricales</taxon>
        <taxon>Marasmiineae</taxon>
        <taxon>Mycenaceae</taxon>
        <taxon>Mycena</taxon>
    </lineage>
</organism>
<accession>A0AAD6ZNJ8</accession>
<dbReference type="AlphaFoldDB" id="A0AAD6ZNJ8"/>
<name>A0AAD6ZNJ8_9AGAR</name>
<feature type="non-terminal residue" evidence="1">
    <location>
        <position position="178"/>
    </location>
</feature>
<gene>
    <name evidence="1" type="ORF">DFH08DRAFT_672282</name>
</gene>
<feature type="non-terminal residue" evidence="1">
    <location>
        <position position="1"/>
    </location>
</feature>
<evidence type="ECO:0000313" key="1">
    <source>
        <dbReference type="EMBL" id="KAJ7328898.1"/>
    </source>
</evidence>
<comment type="caution">
    <text evidence="1">The sequence shown here is derived from an EMBL/GenBank/DDBJ whole genome shotgun (WGS) entry which is preliminary data.</text>
</comment>
<dbReference type="EMBL" id="JARIHO010000038">
    <property type="protein sequence ID" value="KAJ7328898.1"/>
    <property type="molecule type" value="Genomic_DNA"/>
</dbReference>
<proteinExistence type="predicted"/>